<dbReference type="CTD" id="79897"/>
<dbReference type="GO" id="GO:0005655">
    <property type="term" value="C:nucleolar ribonuclease P complex"/>
    <property type="evidence" value="ECO:0007669"/>
    <property type="project" value="TreeGrafter"/>
</dbReference>
<dbReference type="InterPro" id="IPR007175">
    <property type="entry name" value="Rpr2/Snm1/Rpp21"/>
</dbReference>
<keyword evidence="1" id="KW-0819">tRNA processing</keyword>
<evidence type="ECO:0000256" key="2">
    <source>
        <dbReference type="ARBA" id="ARBA00022723"/>
    </source>
</evidence>
<evidence type="ECO:0000313" key="7">
    <source>
        <dbReference type="EMBL" id="JAD04322.1"/>
    </source>
</evidence>
<protein>
    <submittedName>
        <fullName evidence="7">Ribonuclease P protein subunit p21</fullName>
    </submittedName>
</protein>
<reference evidence="7" key="1">
    <citation type="submission" date="2014-11" db="EMBL/GenBank/DDBJ databases">
        <authorList>
            <person name="Geib S."/>
        </authorList>
    </citation>
    <scope>NUCLEOTIDE SEQUENCE</scope>
</reference>
<dbReference type="EMBL" id="GBXI01009970">
    <property type="protein sequence ID" value="JAD04322.1"/>
    <property type="molecule type" value="Transcribed_RNA"/>
</dbReference>
<dbReference type="GeneID" id="105208713"/>
<name>A0A0A1WZS7_ZEUCU</name>
<accession>A0A0A1WZS7</accession>
<dbReference type="Gene3D" id="6.20.50.20">
    <property type="match status" value="1"/>
</dbReference>
<gene>
    <name evidence="7" type="primary">RPP21_0</name>
    <name evidence="6" type="synonym">RPP21_1</name>
    <name evidence="6" type="ORF">g.19763</name>
    <name evidence="7" type="ORF">g.19765</name>
</gene>
<evidence type="ECO:0000256" key="4">
    <source>
        <dbReference type="ARBA" id="ARBA00038402"/>
    </source>
</evidence>
<dbReference type="GO" id="GO:0046872">
    <property type="term" value="F:metal ion binding"/>
    <property type="evidence" value="ECO:0007669"/>
    <property type="project" value="UniProtKB-KW"/>
</dbReference>
<proteinExistence type="inferred from homology"/>
<organism evidence="7">
    <name type="scientific">Zeugodacus cucurbitae</name>
    <name type="common">Melon fruit fly</name>
    <name type="synonym">Bactrocera cucurbitae</name>
    <dbReference type="NCBI Taxonomy" id="28588"/>
    <lineage>
        <taxon>Eukaryota</taxon>
        <taxon>Metazoa</taxon>
        <taxon>Ecdysozoa</taxon>
        <taxon>Arthropoda</taxon>
        <taxon>Hexapoda</taxon>
        <taxon>Insecta</taxon>
        <taxon>Pterygota</taxon>
        <taxon>Neoptera</taxon>
        <taxon>Endopterygota</taxon>
        <taxon>Diptera</taxon>
        <taxon>Brachycera</taxon>
        <taxon>Muscomorpha</taxon>
        <taxon>Tephritoidea</taxon>
        <taxon>Tephritidae</taxon>
        <taxon>Zeugodacus</taxon>
        <taxon>Zeugodacus</taxon>
    </lineage>
</organism>
<dbReference type="EMBL" id="GBXI01011678">
    <property type="protein sequence ID" value="JAD02614.1"/>
    <property type="molecule type" value="Transcribed_RNA"/>
</dbReference>
<evidence type="ECO:0000256" key="3">
    <source>
        <dbReference type="ARBA" id="ARBA00022833"/>
    </source>
</evidence>
<dbReference type="OrthoDB" id="128536at2759"/>
<dbReference type="GO" id="GO:0008033">
    <property type="term" value="P:tRNA processing"/>
    <property type="evidence" value="ECO:0007669"/>
    <property type="project" value="UniProtKB-KW"/>
</dbReference>
<dbReference type="AlphaFoldDB" id="A0A0A1WZS7"/>
<dbReference type="Pfam" id="PF04032">
    <property type="entry name" value="Rpr2"/>
    <property type="match status" value="1"/>
</dbReference>
<evidence type="ECO:0000313" key="6">
    <source>
        <dbReference type="EMBL" id="JAD02614.1"/>
    </source>
</evidence>
<dbReference type="PANTHER" id="PTHR14742:SF0">
    <property type="entry name" value="RIBONUCLEASE P PROTEIN SUBUNIT P21"/>
    <property type="match status" value="1"/>
</dbReference>
<reference evidence="7" key="2">
    <citation type="journal article" date="2015" name="Gigascience">
        <title>Reconstructing a comprehensive transcriptome assembly of a white-pupal translocated strain of the pest fruit fly Bactrocera cucurbitae.</title>
        <authorList>
            <person name="Sim S.B."/>
            <person name="Calla B."/>
            <person name="Hall B."/>
            <person name="DeRego T."/>
            <person name="Geib S.M."/>
        </authorList>
    </citation>
    <scope>NUCLEOTIDE SEQUENCE</scope>
</reference>
<dbReference type="PANTHER" id="PTHR14742">
    <property type="entry name" value="RIBONUCLEASE P SUBUNIT P21"/>
    <property type="match status" value="1"/>
</dbReference>
<sequence length="165" mass="18958">MSNKKQQPAFQGKECFSRMNFLFQASMLMAGKNNTLSAYYGELCRSIGKKAVLKIDPDIKRQMCKRCSVALKPGITADLHAVTRRKRRKTLKINDNVDEDTSMVLTCRHCGFGRQFIVNPDYKFWLDNEESVVETITLEDKKSEKKRKRATVKEKEKAEATTKAK</sequence>
<keyword evidence="2" id="KW-0479">Metal-binding</keyword>
<keyword evidence="3" id="KW-0862">Zinc</keyword>
<feature type="compositionally biased region" description="Basic and acidic residues" evidence="5">
    <location>
        <begin position="151"/>
        <end position="165"/>
    </location>
</feature>
<feature type="region of interest" description="Disordered" evidence="5">
    <location>
        <begin position="138"/>
        <end position="165"/>
    </location>
</feature>
<comment type="similarity">
    <text evidence="4">Belongs to the eukaryotic/archaeal RNase P protein component 4 family.</text>
</comment>
<evidence type="ECO:0000256" key="1">
    <source>
        <dbReference type="ARBA" id="ARBA00022694"/>
    </source>
</evidence>
<evidence type="ECO:0000256" key="5">
    <source>
        <dbReference type="SAM" id="MobiDB-lite"/>
    </source>
</evidence>